<reference evidence="3 4" key="1">
    <citation type="submission" date="2019-03" db="EMBL/GenBank/DDBJ databases">
        <title>Draft genome sequences of novel Actinobacteria.</title>
        <authorList>
            <person name="Sahin N."/>
            <person name="Ay H."/>
            <person name="Saygin H."/>
        </authorList>
    </citation>
    <scope>NUCLEOTIDE SEQUENCE [LARGE SCALE GENOMIC DNA]</scope>
    <source>
        <strain evidence="3 4">JCM 13523</strain>
    </source>
</reference>
<protein>
    <submittedName>
        <fullName evidence="3">Uncharacterized protein</fullName>
    </submittedName>
</protein>
<organism evidence="3 4">
    <name type="scientific">Kribbella antibiotica</name>
    <dbReference type="NCBI Taxonomy" id="190195"/>
    <lineage>
        <taxon>Bacteria</taxon>
        <taxon>Bacillati</taxon>
        <taxon>Actinomycetota</taxon>
        <taxon>Actinomycetes</taxon>
        <taxon>Propionibacteriales</taxon>
        <taxon>Kribbellaceae</taxon>
        <taxon>Kribbella</taxon>
    </lineage>
</organism>
<accession>A0A4R4ZSK2</accession>
<evidence type="ECO:0000313" key="3">
    <source>
        <dbReference type="EMBL" id="TDD61360.1"/>
    </source>
</evidence>
<keyword evidence="4" id="KW-1185">Reference proteome</keyword>
<evidence type="ECO:0000256" key="2">
    <source>
        <dbReference type="SAM" id="Phobius"/>
    </source>
</evidence>
<feature type="region of interest" description="Disordered" evidence="1">
    <location>
        <begin position="42"/>
        <end position="82"/>
    </location>
</feature>
<comment type="caution">
    <text evidence="3">The sequence shown here is derived from an EMBL/GenBank/DDBJ whole genome shotgun (WGS) entry which is preliminary data.</text>
</comment>
<evidence type="ECO:0000256" key="1">
    <source>
        <dbReference type="SAM" id="MobiDB-lite"/>
    </source>
</evidence>
<dbReference type="AlphaFoldDB" id="A0A4R4ZSK2"/>
<keyword evidence="2" id="KW-1133">Transmembrane helix</keyword>
<dbReference type="EMBL" id="SMKX01000015">
    <property type="protein sequence ID" value="TDD61360.1"/>
    <property type="molecule type" value="Genomic_DNA"/>
</dbReference>
<feature type="transmembrane region" description="Helical" evidence="2">
    <location>
        <begin position="12"/>
        <end position="36"/>
    </location>
</feature>
<name>A0A4R4ZSK2_9ACTN</name>
<sequence length="82" mass="9193">MPPEPANPIETILNFAIWLALPVGLVAGVVVIVIVVMRSQRKRALPPSPYQQPYQQYPPQGQPPYQQHPPQDQAQNQPPHQP</sequence>
<feature type="compositionally biased region" description="Low complexity" evidence="1">
    <location>
        <begin position="51"/>
        <end position="82"/>
    </location>
</feature>
<keyword evidence="2" id="KW-0472">Membrane</keyword>
<proteinExistence type="predicted"/>
<dbReference type="Proteomes" id="UP000295124">
    <property type="component" value="Unassembled WGS sequence"/>
</dbReference>
<gene>
    <name evidence="3" type="ORF">E1263_07570</name>
</gene>
<dbReference type="RefSeq" id="WP_132166455.1">
    <property type="nucleotide sequence ID" value="NZ_SMKX01000015.1"/>
</dbReference>
<keyword evidence="2" id="KW-0812">Transmembrane</keyword>
<evidence type="ECO:0000313" key="4">
    <source>
        <dbReference type="Proteomes" id="UP000295124"/>
    </source>
</evidence>